<proteinExistence type="predicted"/>
<organism evidence="2 3">
    <name type="scientific">Galemys pyrenaicus</name>
    <name type="common">Iberian desman</name>
    <name type="synonym">Pyrenean desman</name>
    <dbReference type="NCBI Taxonomy" id="202257"/>
    <lineage>
        <taxon>Eukaryota</taxon>
        <taxon>Metazoa</taxon>
        <taxon>Chordata</taxon>
        <taxon>Craniata</taxon>
        <taxon>Vertebrata</taxon>
        <taxon>Euteleostomi</taxon>
        <taxon>Mammalia</taxon>
        <taxon>Eutheria</taxon>
        <taxon>Laurasiatheria</taxon>
        <taxon>Eulipotyphla</taxon>
        <taxon>Talpidae</taxon>
        <taxon>Galemys</taxon>
    </lineage>
</organism>
<reference evidence="2" key="1">
    <citation type="journal article" date="2021" name="Evol. Appl.">
        <title>The genome of the Pyrenean desman and the effects of bottlenecks and inbreeding on the genomic landscape of an endangered species.</title>
        <authorList>
            <person name="Escoda L."/>
            <person name="Castresana J."/>
        </authorList>
    </citation>
    <scope>NUCLEOTIDE SEQUENCE</scope>
    <source>
        <strain evidence="2">IBE-C5619</strain>
    </source>
</reference>
<comment type="caution">
    <text evidence="2">The sequence shown here is derived from an EMBL/GenBank/DDBJ whole genome shotgun (WGS) entry which is preliminary data.</text>
</comment>
<keyword evidence="3" id="KW-1185">Reference proteome</keyword>
<protein>
    <submittedName>
        <fullName evidence="2">Uncharacterized protein</fullName>
    </submittedName>
</protein>
<dbReference type="GO" id="GO:0006412">
    <property type="term" value="P:translation"/>
    <property type="evidence" value="ECO:0007669"/>
    <property type="project" value="InterPro"/>
</dbReference>
<sequence>MGGVMRTPELRGPTDRTNRTDSTDDLQRAAAVENSQEGIYQQVRIPQDHTSKHLPHSRWVAFSVDSADGDAAGAAAWVCSLENPPSTFAPSPGAREASFRPVFSPVTGLGGGRCQTGGGRDGLTLEPPPLFASSRGLCLRKCGDAEEEEEEGVGGRISIEINNQAAVINTGTWRPQPQPQLRRRSGFRGLRDRGAGIGDLSPLHHPGAELGLMSSASVTGAASSLHVIRINKMSYTGADTTGLWGAFGLDVGPSHHGVCTKLQIKEYVTEALDGTRYKFPGHQKNRISEK</sequence>
<feature type="region of interest" description="Disordered" evidence="1">
    <location>
        <begin position="1"/>
        <end position="24"/>
    </location>
</feature>
<evidence type="ECO:0000313" key="3">
    <source>
        <dbReference type="Proteomes" id="UP000700334"/>
    </source>
</evidence>
<dbReference type="InterPro" id="IPR036920">
    <property type="entry name" value="Ribosomal_uL16_sf"/>
</dbReference>
<evidence type="ECO:0000256" key="1">
    <source>
        <dbReference type="SAM" id="MobiDB-lite"/>
    </source>
</evidence>
<evidence type="ECO:0000313" key="2">
    <source>
        <dbReference type="EMBL" id="KAG8520520.1"/>
    </source>
</evidence>
<dbReference type="Gene3D" id="3.90.1170.10">
    <property type="entry name" value="Ribosomal protein L10e/L16"/>
    <property type="match status" value="1"/>
</dbReference>
<dbReference type="AlphaFoldDB" id="A0A8J6DUN6"/>
<dbReference type="GO" id="GO:0005840">
    <property type="term" value="C:ribosome"/>
    <property type="evidence" value="ECO:0007669"/>
    <property type="project" value="InterPro"/>
</dbReference>
<gene>
    <name evidence="2" type="ORF">J0S82_019871</name>
</gene>
<dbReference type="EMBL" id="JAGFMF010011568">
    <property type="protein sequence ID" value="KAG8520520.1"/>
    <property type="molecule type" value="Genomic_DNA"/>
</dbReference>
<accession>A0A8J6DUN6</accession>
<name>A0A8J6DUN6_GALPY</name>
<dbReference type="GO" id="GO:0003735">
    <property type="term" value="F:structural constituent of ribosome"/>
    <property type="evidence" value="ECO:0007669"/>
    <property type="project" value="InterPro"/>
</dbReference>
<dbReference type="SUPFAM" id="SSF54686">
    <property type="entry name" value="Ribosomal protein L16p/L10e"/>
    <property type="match status" value="1"/>
</dbReference>
<feature type="compositionally biased region" description="Basic and acidic residues" evidence="1">
    <location>
        <begin position="8"/>
        <end position="24"/>
    </location>
</feature>
<dbReference type="Proteomes" id="UP000700334">
    <property type="component" value="Unassembled WGS sequence"/>
</dbReference>